<evidence type="ECO:0000313" key="4">
    <source>
        <dbReference type="Proteomes" id="UP000192596"/>
    </source>
</evidence>
<organism evidence="3 4">
    <name type="scientific">Cryoendolithus antarcticus</name>
    <dbReference type="NCBI Taxonomy" id="1507870"/>
    <lineage>
        <taxon>Eukaryota</taxon>
        <taxon>Fungi</taxon>
        <taxon>Dikarya</taxon>
        <taxon>Ascomycota</taxon>
        <taxon>Pezizomycotina</taxon>
        <taxon>Dothideomycetes</taxon>
        <taxon>Dothideomycetidae</taxon>
        <taxon>Cladosporiales</taxon>
        <taxon>Cladosporiaceae</taxon>
        <taxon>Cryoendolithus</taxon>
    </lineage>
</organism>
<dbReference type="InParanoid" id="A0A1V8T229"/>
<dbReference type="Pfam" id="PF25156">
    <property type="entry name" value="PNGase_A_C"/>
    <property type="match status" value="1"/>
</dbReference>
<name>A0A1V8T229_9PEZI</name>
<evidence type="ECO:0000313" key="3">
    <source>
        <dbReference type="EMBL" id="OQO05278.1"/>
    </source>
</evidence>
<comment type="caution">
    <text evidence="3">The sequence shown here is derived from an EMBL/GenBank/DDBJ whole genome shotgun (WGS) entry which is preliminary data.</text>
</comment>
<dbReference type="InterPro" id="IPR021102">
    <property type="entry name" value="PNGase_A"/>
</dbReference>
<gene>
    <name evidence="3" type="ORF">B0A48_09045</name>
</gene>
<accession>A0A1V8T229</accession>
<dbReference type="Pfam" id="PF12222">
    <property type="entry name" value="PNGaseA"/>
    <property type="match status" value="1"/>
</dbReference>
<feature type="domain" description="Peptide N-acetyl-beta-D-glucosaminyl asparaginase amidase A N-terminal" evidence="2">
    <location>
        <begin position="146"/>
        <end position="460"/>
    </location>
</feature>
<dbReference type="Proteomes" id="UP000192596">
    <property type="component" value="Unassembled WGS sequence"/>
</dbReference>
<dbReference type="InterPro" id="IPR056948">
    <property type="entry name" value="PNGaseA_N"/>
</dbReference>
<dbReference type="OrthoDB" id="1612078at2759"/>
<sequence>MSAYHLVADAEKASLSRSNDLVSNLAVGCRGANHTGCGAHCGYESADQPIASLRQHRLWKITAATLAAGLIITLCVMTNRFHAGTKLSDVLVQPRSSRQYIRAATVSLLEVFQVYPPVLTVIPDGTLEITDGSSTATVAIIENHRKSCQQTLVSYSFAYSYGQPFVGNYTPPPCSFNRVTWNLTVTSRGRQFDRLGIVYLGDTEVFRTSTAEPTANGIEWTYSKDMTSYLSLFKQQGKLIMDLGNLIDATYTGAFNTTLTASYFTAADSIIPADVILPVSAHKGSDGGASVFTVPSDVASSDLTLPRNAMKAIFTVAATGQSQEEFWWSNTLQSEIDTFPQYGTLYGYSPFREVQVSIDGTLVGVAWPFPIIFTGGVVPGLWRPVVGIDAFDLKEDEIDITPWLPLMCDGNAHNFTIRVSGLDDSGDGTATLSETTDSYWLITGKVFVWLDKPGHVTTGTLPSIVQPAPSFQVSSAVGTVGNGTNSTLSYSVKAQRSLSFQSTINTSRGRKTASWRQSLAFSNTGVYTDGANTQVNTQQTTGYDVSSSGYAKHFSYPLYAYSSYTTQADNFTIQATINRGKDVQTLGQGVFPSGLESFSASNAVHSMIPTFQGASLSTTQNGNATYIANTTSSTSSSFGTTEQDMIFSGVTTGSGAGPYVFPAISGSRGLFERHVLAVNGTVVADTETLVGSPVGHQHGGQGSGSGFALSGLPGRGRKHSGLR</sequence>
<dbReference type="EMBL" id="NAJO01000019">
    <property type="protein sequence ID" value="OQO05278.1"/>
    <property type="molecule type" value="Genomic_DNA"/>
</dbReference>
<feature type="region of interest" description="Disordered" evidence="1">
    <location>
        <begin position="691"/>
        <end position="723"/>
    </location>
</feature>
<keyword evidence="4" id="KW-1185">Reference proteome</keyword>
<dbReference type="PANTHER" id="PTHR31104">
    <property type="entry name" value="PEPTIDE-N4-(N-ACETYL-BETA-GLUCOSAMINYL)ASPARAGINE AMIDASE A PROTEIN"/>
    <property type="match status" value="1"/>
</dbReference>
<evidence type="ECO:0000256" key="1">
    <source>
        <dbReference type="SAM" id="MobiDB-lite"/>
    </source>
</evidence>
<evidence type="ECO:0000259" key="2">
    <source>
        <dbReference type="Pfam" id="PF12222"/>
    </source>
</evidence>
<protein>
    <recommendedName>
        <fullName evidence="2">Peptide N-acetyl-beta-D-glucosaminyl asparaginase amidase A N-terminal domain-containing protein</fullName>
    </recommendedName>
</protein>
<proteinExistence type="predicted"/>
<dbReference type="AlphaFoldDB" id="A0A1V8T229"/>
<reference evidence="4" key="1">
    <citation type="submission" date="2017-03" db="EMBL/GenBank/DDBJ databases">
        <title>Genomes of endolithic fungi from Antarctica.</title>
        <authorList>
            <person name="Coleine C."/>
            <person name="Masonjones S."/>
            <person name="Stajich J.E."/>
        </authorList>
    </citation>
    <scope>NUCLEOTIDE SEQUENCE [LARGE SCALE GENOMIC DNA]</scope>
    <source>
        <strain evidence="4">CCFEE 5527</strain>
    </source>
</reference>